<feature type="compositionally biased region" description="Basic and acidic residues" evidence="1">
    <location>
        <begin position="60"/>
        <end position="69"/>
    </location>
</feature>
<protein>
    <recommendedName>
        <fullName evidence="5">DUF3043 domain-containing protein</fullName>
    </recommendedName>
</protein>
<evidence type="ECO:0008006" key="5">
    <source>
        <dbReference type="Google" id="ProtNLM"/>
    </source>
</evidence>
<feature type="transmembrane region" description="Helical" evidence="2">
    <location>
        <begin position="104"/>
        <end position="122"/>
    </location>
</feature>
<organism evidence="3 4">
    <name type="scientific">Ornithinimicrobium cerasi</name>
    <dbReference type="NCBI Taxonomy" id="2248773"/>
    <lineage>
        <taxon>Bacteria</taxon>
        <taxon>Bacillati</taxon>
        <taxon>Actinomycetota</taxon>
        <taxon>Actinomycetes</taxon>
        <taxon>Micrococcales</taxon>
        <taxon>Ornithinimicrobiaceae</taxon>
        <taxon>Ornithinimicrobium</taxon>
    </lineage>
</organism>
<feature type="region of interest" description="Disordered" evidence="1">
    <location>
        <begin position="1"/>
        <end position="69"/>
    </location>
</feature>
<feature type="compositionally biased region" description="Low complexity" evidence="1">
    <location>
        <begin position="14"/>
        <end position="25"/>
    </location>
</feature>
<evidence type="ECO:0000313" key="4">
    <source>
        <dbReference type="Proteomes" id="UP000219688"/>
    </source>
</evidence>
<dbReference type="RefSeq" id="WP_097186494.1">
    <property type="nucleotide sequence ID" value="NZ_OBQK01000001.1"/>
</dbReference>
<evidence type="ECO:0000256" key="1">
    <source>
        <dbReference type="SAM" id="MobiDB-lite"/>
    </source>
</evidence>
<dbReference type="Pfam" id="PF11241">
    <property type="entry name" value="DUF3043"/>
    <property type="match status" value="1"/>
</dbReference>
<keyword evidence="4" id="KW-1185">Reference proteome</keyword>
<dbReference type="Proteomes" id="UP000219688">
    <property type="component" value="Unassembled WGS sequence"/>
</dbReference>
<keyword evidence="2" id="KW-0812">Transmembrane</keyword>
<reference evidence="4" key="1">
    <citation type="submission" date="2017-08" db="EMBL/GenBank/DDBJ databases">
        <authorList>
            <person name="Varghese N."/>
            <person name="Submissions S."/>
        </authorList>
    </citation>
    <scope>NUCLEOTIDE SEQUENCE [LARGE SCALE GENOMIC DNA]</scope>
    <source>
        <strain evidence="4">USBA17B2</strain>
    </source>
</reference>
<keyword evidence="2" id="KW-1133">Transmembrane helix</keyword>
<dbReference type="EMBL" id="OBQK01000001">
    <property type="protein sequence ID" value="SOC51737.1"/>
    <property type="molecule type" value="Genomic_DNA"/>
</dbReference>
<proteinExistence type="predicted"/>
<dbReference type="AlphaFoldDB" id="A0A285VCQ4"/>
<sequence length="202" mass="22273">MLFSKKSTEPKDQAAASSTVTADASRPGAKGRPTPKRREAEAANRRPLVGGSSAASTPDAKARARAERARVREAMLRGEEKHLPPRDRGPERRFLRDAVDSRRTFGEILLPAMLVVLALTFIPQRWAGLVSMVGAYSLMMLTIIGAWLLWRQTKARFAQDFGHEPSKGSAMYVVLRSFQMRGSRIPRPAVKPGDPLTRRPAG</sequence>
<feature type="compositionally biased region" description="Basic and acidic residues" evidence="1">
    <location>
        <begin position="1"/>
        <end position="12"/>
    </location>
</feature>
<evidence type="ECO:0000256" key="2">
    <source>
        <dbReference type="SAM" id="Phobius"/>
    </source>
</evidence>
<name>A0A285VCQ4_9MICO</name>
<evidence type="ECO:0000313" key="3">
    <source>
        <dbReference type="EMBL" id="SOC51737.1"/>
    </source>
</evidence>
<feature type="transmembrane region" description="Helical" evidence="2">
    <location>
        <begin position="128"/>
        <end position="150"/>
    </location>
</feature>
<dbReference type="InterPro" id="IPR021403">
    <property type="entry name" value="DUF3043"/>
</dbReference>
<gene>
    <name evidence="3" type="ORF">SAMN05421879_101293</name>
</gene>
<keyword evidence="2" id="KW-0472">Membrane</keyword>
<accession>A0A285VCQ4</accession>